<evidence type="ECO:0000256" key="3">
    <source>
        <dbReference type="ARBA" id="ARBA00022490"/>
    </source>
</evidence>
<dbReference type="Pfam" id="PF07718">
    <property type="entry name" value="Coatamer_beta_C"/>
    <property type="match status" value="1"/>
</dbReference>
<dbReference type="InterPro" id="IPR016024">
    <property type="entry name" value="ARM-type_fold"/>
</dbReference>
<accession>A0A2H9TQ55</accession>
<comment type="subunit">
    <text evidence="10">Oligomeric complex that consists of at least the alpha, beta, beta', gamma, delta, epsilon and zeta subunits.</text>
</comment>
<dbReference type="OrthoDB" id="10261439at2759"/>
<evidence type="ECO:0000259" key="12">
    <source>
        <dbReference type="Pfam" id="PF07718"/>
    </source>
</evidence>
<keyword evidence="5 10" id="KW-0931">ER-Golgi transport</keyword>
<evidence type="ECO:0000256" key="5">
    <source>
        <dbReference type="ARBA" id="ARBA00022892"/>
    </source>
</evidence>
<evidence type="ECO:0000256" key="2">
    <source>
        <dbReference type="ARBA" id="ARBA00022448"/>
    </source>
</evidence>
<evidence type="ECO:0000313" key="14">
    <source>
        <dbReference type="EMBL" id="PJF19879.1"/>
    </source>
</evidence>
<dbReference type="InterPro" id="IPR002553">
    <property type="entry name" value="Clathrin/coatomer_adapt-like_N"/>
</dbReference>
<evidence type="ECO:0000256" key="7">
    <source>
        <dbReference type="ARBA" id="ARBA00023034"/>
    </source>
</evidence>
<comment type="subcellular location">
    <subcellularLocation>
        <location evidence="10">Cytoplasm</location>
    </subcellularLocation>
    <subcellularLocation>
        <location evidence="1 10">Golgi apparatus membrane</location>
        <topology evidence="1 10">Peripheral membrane protein</topology>
        <orientation evidence="1 10">Cytoplasmic side</orientation>
    </subcellularLocation>
    <subcellularLocation>
        <location evidence="10">Cytoplasmic vesicle</location>
        <location evidence="10">COPI-coated vesicle membrane</location>
        <topology evidence="10">Peripheral membrane protein</topology>
        <orientation evidence="10">Cytoplasmic side</orientation>
    </subcellularLocation>
</comment>
<sequence length="930" mass="101814">MTVAAECSIIVGGNNINVEVSELRRILETGNETARISAMKSAVSLLSSGHAGMGPALLMTIIRFVLPNQKNKLLKKLVLLFVELVPKLDNEGRLLSEMILLCNALRNDLQHPNEYVRGVTLRFLTRIREAEILEPLLPSVRACLEHRHAYVRRNAIFAILSIYQTNDFLIPDAPEVVQALMSTETDAACQRNAFIMLSHTDPARAAQFFDTLNDQICTLDPLLQLAIIEFIRADSARFQENVARNVKSIVNLLESNSTVVQFEAATALMQLSNSPVAIRAVANCYIELAVKETDNNAKLMVLDRFKILQQSQGSVVNEMILDVLRVLGASDLAVKQRALEILMSGVTARHASDLVSFLVKELGRLSDYDRASEYKQTLLAAIDVCAFRFPPVNSLAIDCFVELLKDADATIVHDAIRYAKVILDRNPPLRIAKVAQFLDILENSTTNANAAAGLLWIIGEFSNNFDEAFATLTRCIGQLPIVEVEEKARLVDESDNSQSKTTNLATRKLNPDGTYATETALTTVANGGRCSDVPILREFILAGQYGVAVALGATLTKLALQSQDAAHKAPVMLIITSVLRAGLSRVVKSQIDKDSYDRLLLFVRVLAKPTPSLQQAFSSDCRSAFDAHLDKKRDAPILHAVAKVDDLLAFRFSALERTSKIAIPEGYYEKDLGLAVESDAAESKIVSVLSKVVQLTGFSDEIYAETYVTISHSDIILDILLVNQMEETLQNVTIDLSTSGDLKVNEKPAPINLSPLGFAVAKAGIKVRSTDNGLVFGSISYGITDVQSIILNSIPIDICEYVRPMSVSDLEFRSTWTTLEWENKINVPAINSLSLQQVFTSILDGSHMSCLTPGFGISATGDYLAANMYARSTFGEEILANICLERSPAGVVGHLRLRSKTQGIAVALGDRITEIVGKISRDSMQIDASE</sequence>
<evidence type="ECO:0000259" key="13">
    <source>
        <dbReference type="Pfam" id="PF14806"/>
    </source>
</evidence>
<dbReference type="Gene3D" id="1.25.10.10">
    <property type="entry name" value="Leucine-rich Repeat Variant"/>
    <property type="match status" value="1"/>
</dbReference>
<dbReference type="Proteomes" id="UP000240830">
    <property type="component" value="Unassembled WGS sequence"/>
</dbReference>
<reference evidence="14 15" key="1">
    <citation type="submission" date="2016-10" db="EMBL/GenBank/DDBJ databases">
        <title>The genome of Paramicrosporidium saccamoebae is the missing link in understanding Cryptomycota and Microsporidia evolution.</title>
        <authorList>
            <person name="Quandt C.A."/>
            <person name="Beaudet D."/>
            <person name="Corsaro D."/>
            <person name="Michel R."/>
            <person name="Corradi N."/>
            <person name="James T."/>
        </authorList>
    </citation>
    <scope>NUCLEOTIDE SEQUENCE [LARGE SCALE GENOMIC DNA]</scope>
    <source>
        <strain evidence="14 15">KSL3</strain>
    </source>
</reference>
<dbReference type="Pfam" id="PF14806">
    <property type="entry name" value="Coatomer_b_Cpla"/>
    <property type="match status" value="1"/>
</dbReference>
<gene>
    <name evidence="14" type="ORF">PSACC_00305</name>
</gene>
<feature type="domain" description="Coatomer beta subunit C-terminal" evidence="12">
    <location>
        <begin position="645"/>
        <end position="782"/>
    </location>
</feature>
<protein>
    <recommendedName>
        <fullName evidence="10">Coatomer subunit beta</fullName>
    </recommendedName>
    <alternativeName>
        <fullName evidence="10">Beta-coat protein</fullName>
    </alternativeName>
</protein>
<dbReference type="PANTHER" id="PTHR10635">
    <property type="entry name" value="COATOMER SUBUNIT BETA"/>
    <property type="match status" value="1"/>
</dbReference>
<dbReference type="Pfam" id="PF01602">
    <property type="entry name" value="Adaptin_N"/>
    <property type="match status" value="1"/>
</dbReference>
<keyword evidence="7 10" id="KW-0333">Golgi apparatus</keyword>
<dbReference type="GO" id="GO:0005198">
    <property type="term" value="F:structural molecule activity"/>
    <property type="evidence" value="ECO:0007669"/>
    <property type="project" value="InterPro"/>
</dbReference>
<feature type="domain" description="Clathrin/coatomer adaptor adaptin-like N-terminal" evidence="11">
    <location>
        <begin position="18"/>
        <end position="490"/>
    </location>
</feature>
<dbReference type="EMBL" id="MTSL01000033">
    <property type="protein sequence ID" value="PJF19879.1"/>
    <property type="molecule type" value="Genomic_DNA"/>
</dbReference>
<dbReference type="InterPro" id="IPR029446">
    <property type="entry name" value="COPB1_appendage_platform_dom"/>
</dbReference>
<comment type="caution">
    <text evidence="14">The sequence shown here is derived from an EMBL/GenBank/DDBJ whole genome shotgun (WGS) entry which is preliminary data.</text>
</comment>
<keyword evidence="15" id="KW-1185">Reference proteome</keyword>
<keyword evidence="8 10" id="KW-0472">Membrane</keyword>
<dbReference type="PANTHER" id="PTHR10635:SF0">
    <property type="entry name" value="COATOMER SUBUNIT BETA"/>
    <property type="match status" value="1"/>
</dbReference>
<dbReference type="GO" id="GO:0006888">
    <property type="term" value="P:endoplasmic reticulum to Golgi vesicle-mediated transport"/>
    <property type="evidence" value="ECO:0007669"/>
    <property type="project" value="TreeGrafter"/>
</dbReference>
<evidence type="ECO:0000313" key="15">
    <source>
        <dbReference type="Proteomes" id="UP000240830"/>
    </source>
</evidence>
<keyword evidence="6 10" id="KW-0653">Protein transport</keyword>
<dbReference type="GO" id="GO:0000139">
    <property type="term" value="C:Golgi membrane"/>
    <property type="evidence" value="ECO:0007669"/>
    <property type="project" value="UniProtKB-SubCell"/>
</dbReference>
<dbReference type="InterPro" id="IPR011710">
    <property type="entry name" value="Coatomer_bsu_C"/>
</dbReference>
<dbReference type="STRING" id="1246581.A0A2H9TQ55"/>
<dbReference type="InterPro" id="IPR011989">
    <property type="entry name" value="ARM-like"/>
</dbReference>
<proteinExistence type="predicted"/>
<dbReference type="PIRSF" id="PIRSF005727">
    <property type="entry name" value="Coatomer_beta_subunit"/>
    <property type="match status" value="1"/>
</dbReference>
<keyword evidence="2 10" id="KW-0813">Transport</keyword>
<evidence type="ECO:0000256" key="6">
    <source>
        <dbReference type="ARBA" id="ARBA00022927"/>
    </source>
</evidence>
<feature type="domain" description="Coatomer beta subunit appendage platform" evidence="13">
    <location>
        <begin position="787"/>
        <end position="912"/>
    </location>
</feature>
<keyword evidence="4" id="KW-0677">Repeat</keyword>
<dbReference type="SUPFAM" id="SSF48371">
    <property type="entry name" value="ARM repeat"/>
    <property type="match status" value="1"/>
</dbReference>
<keyword evidence="3 10" id="KW-0963">Cytoplasm</keyword>
<comment type="function">
    <text evidence="10">The coatomer is a cytosolic protein complex that binds to dilysine motifs and reversibly associates with Golgi non-clathrin-coated vesicles, which further mediate biosynthetic protein transport from the ER, via the Golgi up to the trans Golgi network. Coatomer complex is required for budding from Golgi membranes, and is essential for the retrograde Golgi-to-ER transport of dilysine-tagged proteins.</text>
</comment>
<evidence type="ECO:0000259" key="11">
    <source>
        <dbReference type="Pfam" id="PF01602"/>
    </source>
</evidence>
<evidence type="ECO:0000256" key="9">
    <source>
        <dbReference type="ARBA" id="ARBA00023329"/>
    </source>
</evidence>
<dbReference type="GO" id="GO:0030126">
    <property type="term" value="C:COPI vesicle coat"/>
    <property type="evidence" value="ECO:0007669"/>
    <property type="project" value="InterPro"/>
</dbReference>
<keyword evidence="9 10" id="KW-0968">Cytoplasmic vesicle</keyword>
<dbReference type="GO" id="GO:0006891">
    <property type="term" value="P:intra-Golgi vesicle-mediated transport"/>
    <property type="evidence" value="ECO:0007669"/>
    <property type="project" value="TreeGrafter"/>
</dbReference>
<evidence type="ECO:0000256" key="8">
    <source>
        <dbReference type="ARBA" id="ARBA00023136"/>
    </source>
</evidence>
<evidence type="ECO:0000256" key="1">
    <source>
        <dbReference type="ARBA" id="ARBA00004255"/>
    </source>
</evidence>
<name>A0A2H9TQ55_9FUNG</name>
<evidence type="ECO:0000256" key="4">
    <source>
        <dbReference type="ARBA" id="ARBA00022737"/>
    </source>
</evidence>
<evidence type="ECO:0000256" key="10">
    <source>
        <dbReference type="PIRNR" id="PIRNR005727"/>
    </source>
</evidence>
<organism evidence="14 15">
    <name type="scientific">Paramicrosporidium saccamoebae</name>
    <dbReference type="NCBI Taxonomy" id="1246581"/>
    <lineage>
        <taxon>Eukaryota</taxon>
        <taxon>Fungi</taxon>
        <taxon>Fungi incertae sedis</taxon>
        <taxon>Cryptomycota</taxon>
        <taxon>Cryptomycota incertae sedis</taxon>
        <taxon>Paramicrosporidium</taxon>
    </lineage>
</organism>
<dbReference type="GO" id="GO:0006886">
    <property type="term" value="P:intracellular protein transport"/>
    <property type="evidence" value="ECO:0007669"/>
    <property type="project" value="InterPro"/>
</dbReference>
<dbReference type="InterPro" id="IPR016460">
    <property type="entry name" value="COPB1"/>
</dbReference>
<dbReference type="AlphaFoldDB" id="A0A2H9TQ55"/>